<dbReference type="GO" id="GO:0004479">
    <property type="term" value="F:methionyl-tRNA formyltransferase activity"/>
    <property type="evidence" value="ECO:0007669"/>
    <property type="project" value="TreeGrafter"/>
</dbReference>
<dbReference type="PANTHER" id="PTHR11138:SF5">
    <property type="entry name" value="METHIONYL-TRNA FORMYLTRANSFERASE, MITOCHONDRIAL"/>
    <property type="match status" value="1"/>
</dbReference>
<keyword evidence="5" id="KW-1185">Reference proteome</keyword>
<protein>
    <submittedName>
        <fullName evidence="2">Formyl transferase</fullName>
    </submittedName>
</protein>
<evidence type="ECO:0000313" key="2">
    <source>
        <dbReference type="EMBL" id="RIV74391.1"/>
    </source>
</evidence>
<gene>
    <name evidence="2" type="ORF">D2U88_00545</name>
    <name evidence="3" type="ORF">FQ019_00525</name>
</gene>
<dbReference type="EMBL" id="VNWL01000006">
    <property type="protein sequence ID" value="TXK08513.1"/>
    <property type="molecule type" value="Genomic_DNA"/>
</dbReference>
<evidence type="ECO:0000313" key="5">
    <source>
        <dbReference type="Proteomes" id="UP000321528"/>
    </source>
</evidence>
<comment type="caution">
    <text evidence="2">The sequence shown here is derived from an EMBL/GenBank/DDBJ whole genome shotgun (WGS) entry which is preliminary data.</text>
</comment>
<organism evidence="2 4">
    <name type="scientific">Flagellimonas aequoris</name>
    <dbReference type="NCBI Taxonomy" id="2306997"/>
    <lineage>
        <taxon>Bacteria</taxon>
        <taxon>Pseudomonadati</taxon>
        <taxon>Bacteroidota</taxon>
        <taxon>Flavobacteriia</taxon>
        <taxon>Flavobacteriales</taxon>
        <taxon>Flavobacteriaceae</taxon>
        <taxon>Flagellimonas</taxon>
    </lineage>
</organism>
<dbReference type="GO" id="GO:0005829">
    <property type="term" value="C:cytosol"/>
    <property type="evidence" value="ECO:0007669"/>
    <property type="project" value="TreeGrafter"/>
</dbReference>
<dbReference type="RefSeq" id="WP_119638351.1">
    <property type="nucleotide sequence ID" value="NZ_QXFJ01000007.1"/>
</dbReference>
<evidence type="ECO:0000313" key="4">
    <source>
        <dbReference type="Proteomes" id="UP000284189"/>
    </source>
</evidence>
<dbReference type="AlphaFoldDB" id="A0A418NBZ2"/>
<dbReference type="InterPro" id="IPR036477">
    <property type="entry name" value="Formyl_transf_N_sf"/>
</dbReference>
<dbReference type="InterPro" id="IPR002376">
    <property type="entry name" value="Formyl_transf_N"/>
</dbReference>
<proteinExistence type="predicted"/>
<dbReference type="Proteomes" id="UP000284189">
    <property type="component" value="Unassembled WGS sequence"/>
</dbReference>
<sequence>MDKFNIIMFTGGGDLCEIVYDFLEKNYAVQAVIIDSPVPKKTMIKRRIKRLGMAKVFSQLLFMKGVVPILNWESRNRRKKLLAPFTQSSIFKSSKIHFPDSINSSETIDIVNKFQPDLIVVCGTRLISKKIIDSIRVPIINMHVGITPKYRGVHGGYWALCNNDKENCGVTVHLIDPGIDTGGVLSQKTIEPTRSDNYSTYPILQAIKGVECLKESINYIKEGKVNTINNNLPSKLYYHPTIWQYLYYRFVKGIK</sequence>
<dbReference type="Pfam" id="PF00551">
    <property type="entry name" value="Formyl_trans_N"/>
    <property type="match status" value="1"/>
</dbReference>
<dbReference type="Proteomes" id="UP000321528">
    <property type="component" value="Unassembled WGS sequence"/>
</dbReference>
<dbReference type="EMBL" id="QXFJ01000007">
    <property type="protein sequence ID" value="RIV74391.1"/>
    <property type="molecule type" value="Genomic_DNA"/>
</dbReference>
<keyword evidence="2" id="KW-0808">Transferase</keyword>
<dbReference type="Gene3D" id="3.40.50.170">
    <property type="entry name" value="Formyl transferase, N-terminal domain"/>
    <property type="match status" value="1"/>
</dbReference>
<dbReference type="OrthoDB" id="9802815at2"/>
<name>A0A418NBZ2_9FLAO</name>
<evidence type="ECO:0000313" key="3">
    <source>
        <dbReference type="EMBL" id="TXK08513.1"/>
    </source>
</evidence>
<dbReference type="CDD" id="cd08653">
    <property type="entry name" value="FMT_core_like_3"/>
    <property type="match status" value="1"/>
</dbReference>
<evidence type="ECO:0000259" key="1">
    <source>
        <dbReference type="Pfam" id="PF00551"/>
    </source>
</evidence>
<accession>A0A418NBZ2</accession>
<dbReference type="SUPFAM" id="SSF53328">
    <property type="entry name" value="Formyltransferase"/>
    <property type="match status" value="1"/>
</dbReference>
<reference evidence="2 4" key="1">
    <citation type="submission" date="2018-08" db="EMBL/GenBank/DDBJ databases">
        <title>Proposal of Muricauda 72 sp.nov. and Muricauda NH166 sp.nov., isolated from seawater.</title>
        <authorList>
            <person name="Cheng H."/>
            <person name="Wu Y.-H."/>
            <person name="Guo L.-L."/>
            <person name="Xu X.-W."/>
        </authorList>
    </citation>
    <scope>NUCLEOTIDE SEQUENCE [LARGE SCALE GENOMIC DNA]</scope>
    <source>
        <strain evidence="2 4">NH166</strain>
    </source>
</reference>
<reference evidence="3 5" key="2">
    <citation type="submission" date="2019-07" db="EMBL/GenBank/DDBJ databases">
        <title>Draft genome of two Muricauda strains isolated from deep sea.</title>
        <authorList>
            <person name="Sun C."/>
        </authorList>
    </citation>
    <scope>NUCLEOTIDE SEQUENCE [LARGE SCALE GENOMIC DNA]</scope>
    <source>
        <strain evidence="3 5">NH166</strain>
    </source>
</reference>
<feature type="domain" description="Formyl transferase N-terminal" evidence="1">
    <location>
        <begin position="98"/>
        <end position="198"/>
    </location>
</feature>
<dbReference type="PANTHER" id="PTHR11138">
    <property type="entry name" value="METHIONYL-TRNA FORMYLTRANSFERASE"/>
    <property type="match status" value="1"/>
</dbReference>